<name>A0A6A6NLH8_9PEZI</name>
<accession>A0A6A6NLH8</accession>
<dbReference type="InterPro" id="IPR036188">
    <property type="entry name" value="FAD/NAD-bd_sf"/>
</dbReference>
<dbReference type="PRINTS" id="PR00420">
    <property type="entry name" value="RNGMNOXGNASE"/>
</dbReference>
<organism evidence="5 6">
    <name type="scientific">Lineolata rhizophorae</name>
    <dbReference type="NCBI Taxonomy" id="578093"/>
    <lineage>
        <taxon>Eukaryota</taxon>
        <taxon>Fungi</taxon>
        <taxon>Dikarya</taxon>
        <taxon>Ascomycota</taxon>
        <taxon>Pezizomycotina</taxon>
        <taxon>Dothideomycetes</taxon>
        <taxon>Dothideomycetes incertae sedis</taxon>
        <taxon>Lineolatales</taxon>
        <taxon>Lineolataceae</taxon>
        <taxon>Lineolata</taxon>
    </lineage>
</organism>
<protein>
    <submittedName>
        <fullName evidence="5">FAD binding domain-containing protein</fullName>
    </submittedName>
</protein>
<dbReference type="AlphaFoldDB" id="A0A6A6NLH8"/>
<dbReference type="PANTHER" id="PTHR43004">
    <property type="entry name" value="TRK SYSTEM POTASSIUM UPTAKE PROTEIN"/>
    <property type="match status" value="1"/>
</dbReference>
<dbReference type="Pfam" id="PF01494">
    <property type="entry name" value="FAD_binding_3"/>
    <property type="match status" value="1"/>
</dbReference>
<dbReference type="Gene3D" id="3.40.30.120">
    <property type="match status" value="1"/>
</dbReference>
<evidence type="ECO:0000256" key="1">
    <source>
        <dbReference type="ARBA" id="ARBA00022630"/>
    </source>
</evidence>
<keyword evidence="2" id="KW-0274">FAD</keyword>
<dbReference type="Proteomes" id="UP000799766">
    <property type="component" value="Unassembled WGS sequence"/>
</dbReference>
<evidence type="ECO:0000313" key="6">
    <source>
        <dbReference type="Proteomes" id="UP000799766"/>
    </source>
</evidence>
<dbReference type="OrthoDB" id="2096480at2759"/>
<dbReference type="GO" id="GO:0016709">
    <property type="term" value="F:oxidoreductase activity, acting on paired donors, with incorporation or reduction of molecular oxygen, NAD(P)H as one donor, and incorporation of one atom of oxygen"/>
    <property type="evidence" value="ECO:0007669"/>
    <property type="project" value="UniProtKB-ARBA"/>
</dbReference>
<keyword evidence="3" id="KW-0560">Oxidoreductase</keyword>
<dbReference type="PANTHER" id="PTHR43004:SF8">
    <property type="entry name" value="FAD-BINDING DOMAIN-CONTAINING PROTEIN-RELATED"/>
    <property type="match status" value="1"/>
</dbReference>
<dbReference type="SUPFAM" id="SSF51905">
    <property type="entry name" value="FAD/NAD(P)-binding domain"/>
    <property type="match status" value="1"/>
</dbReference>
<dbReference type="InterPro" id="IPR002938">
    <property type="entry name" value="FAD-bd"/>
</dbReference>
<dbReference type="Gene3D" id="3.30.9.10">
    <property type="entry name" value="D-Amino Acid Oxidase, subunit A, domain 2"/>
    <property type="match status" value="1"/>
</dbReference>
<proteinExistence type="predicted"/>
<dbReference type="Pfam" id="PF21274">
    <property type="entry name" value="Rng_hyd_C"/>
    <property type="match status" value="1"/>
</dbReference>
<evidence type="ECO:0000313" key="5">
    <source>
        <dbReference type="EMBL" id="KAF2452580.1"/>
    </source>
</evidence>
<keyword evidence="1" id="KW-0285">Flavoprotein</keyword>
<dbReference type="Gene3D" id="3.50.50.60">
    <property type="entry name" value="FAD/NAD(P)-binding domain"/>
    <property type="match status" value="1"/>
</dbReference>
<dbReference type="InterPro" id="IPR050641">
    <property type="entry name" value="RIFMO-like"/>
</dbReference>
<evidence type="ECO:0000259" key="4">
    <source>
        <dbReference type="Pfam" id="PF01494"/>
    </source>
</evidence>
<dbReference type="GO" id="GO:0071949">
    <property type="term" value="F:FAD binding"/>
    <property type="evidence" value="ECO:0007669"/>
    <property type="project" value="InterPro"/>
</dbReference>
<feature type="domain" description="FAD-binding" evidence="4">
    <location>
        <begin position="11"/>
        <end position="385"/>
    </location>
</feature>
<reference evidence="5" key="1">
    <citation type="journal article" date="2020" name="Stud. Mycol.">
        <title>101 Dothideomycetes genomes: a test case for predicting lifestyles and emergence of pathogens.</title>
        <authorList>
            <person name="Haridas S."/>
            <person name="Albert R."/>
            <person name="Binder M."/>
            <person name="Bloem J."/>
            <person name="Labutti K."/>
            <person name="Salamov A."/>
            <person name="Andreopoulos B."/>
            <person name="Baker S."/>
            <person name="Barry K."/>
            <person name="Bills G."/>
            <person name="Bluhm B."/>
            <person name="Cannon C."/>
            <person name="Castanera R."/>
            <person name="Culley D."/>
            <person name="Daum C."/>
            <person name="Ezra D."/>
            <person name="Gonzalez J."/>
            <person name="Henrissat B."/>
            <person name="Kuo A."/>
            <person name="Liang C."/>
            <person name="Lipzen A."/>
            <person name="Lutzoni F."/>
            <person name="Magnuson J."/>
            <person name="Mondo S."/>
            <person name="Nolan M."/>
            <person name="Ohm R."/>
            <person name="Pangilinan J."/>
            <person name="Park H.-J."/>
            <person name="Ramirez L."/>
            <person name="Alfaro M."/>
            <person name="Sun H."/>
            <person name="Tritt A."/>
            <person name="Yoshinaga Y."/>
            <person name="Zwiers L.-H."/>
            <person name="Turgeon B."/>
            <person name="Goodwin S."/>
            <person name="Spatafora J."/>
            <person name="Crous P."/>
            <person name="Grigoriev I."/>
        </authorList>
    </citation>
    <scope>NUCLEOTIDE SEQUENCE</scope>
    <source>
        <strain evidence="5">ATCC 16933</strain>
    </source>
</reference>
<evidence type="ECO:0000256" key="2">
    <source>
        <dbReference type="ARBA" id="ARBA00022827"/>
    </source>
</evidence>
<sequence>MPPADAPKTWPVIIVGGGPVGLCASIYLSQLGISHLLFERYPGTSIHPKACGLNQRSTEIFRELGVERAVLEARAPPETCGQTAWFTSLGPQGREIYRRDAWGGWSLSGEYGSASPSPYIILPQIRLEPVLQRRALELNADGIHYRSEVVDVREIGDKATVTVQHRRGGQEAETQEYDARFVIGADGGRGLTDKLGIAWLGERDIVDMVTAHIRSPISQHHDPKPFITWLINPALGGTIGTGYLYHLGPYPSRPETEEWVFAAGMRPDDPAAFDTDAMVRRVHRSLAIPDLPVELLSTSHWRVNAVVAERYRSKGGRVFLAGDAAHRIPPWGALGLNSGLQDVQNLIWKLGLVIKAGEGNEAKYDRLLDTYDEERRPIGERVARTSLHNLQSHTLVMDNALGVSASKSVEENEDAMKTYFDPARKGHKEVGEAVKEAQRSLDGEFHAIGAEVGWFYPSADIDGEGKDNRHGGSLLENGELDTNNYFPSTIPGHHVPHAWLQKGDTRLSTRDLSRAGRFALLTRTPGIWEGVQSEMVDVHVIGGETGWKDEDGTWEKMCGVGPKGAVLVRPDRIVGWRAINTDEKTVGDFGAVMERILRLDKPGPNL</sequence>
<gene>
    <name evidence="5" type="ORF">BDY21DRAFT_358941</name>
</gene>
<evidence type="ECO:0000256" key="3">
    <source>
        <dbReference type="ARBA" id="ARBA00023002"/>
    </source>
</evidence>
<keyword evidence="6" id="KW-1185">Reference proteome</keyword>
<dbReference type="EMBL" id="MU001707">
    <property type="protein sequence ID" value="KAF2452580.1"/>
    <property type="molecule type" value="Genomic_DNA"/>
</dbReference>